<dbReference type="OrthoDB" id="2691926at2"/>
<feature type="compositionally biased region" description="Polar residues" evidence="1">
    <location>
        <begin position="49"/>
        <end position="61"/>
    </location>
</feature>
<dbReference type="RefSeq" id="WP_089198143.1">
    <property type="nucleotide sequence ID" value="NZ_NHRJ02000001.1"/>
</dbReference>
<dbReference type="Proteomes" id="UP000214746">
    <property type="component" value="Unassembled WGS sequence"/>
</dbReference>
<gene>
    <name evidence="2" type="ORF">CBW46_000885</name>
</gene>
<organism evidence="2 3">
    <name type="scientific">Paenibacillus xerothermodurans</name>
    <dbReference type="NCBI Taxonomy" id="1977292"/>
    <lineage>
        <taxon>Bacteria</taxon>
        <taxon>Bacillati</taxon>
        <taxon>Bacillota</taxon>
        <taxon>Bacilli</taxon>
        <taxon>Bacillales</taxon>
        <taxon>Paenibacillaceae</taxon>
        <taxon>Paenibacillus</taxon>
    </lineage>
</organism>
<feature type="region of interest" description="Disordered" evidence="1">
    <location>
        <begin position="44"/>
        <end position="78"/>
    </location>
</feature>
<dbReference type="AlphaFoldDB" id="A0A2W1NGY0"/>
<evidence type="ECO:0000256" key="1">
    <source>
        <dbReference type="SAM" id="MobiDB-lite"/>
    </source>
</evidence>
<feature type="compositionally biased region" description="Polar residues" evidence="1">
    <location>
        <begin position="69"/>
        <end position="78"/>
    </location>
</feature>
<dbReference type="PANTHER" id="PTHR37808:SF3">
    <property type="entry name" value="SPORE GERMINATION PROTEIN GERPA-RELATED"/>
    <property type="match status" value="1"/>
</dbReference>
<dbReference type="PANTHER" id="PTHR37808">
    <property type="entry name" value="SPORE GERMINATION PROTEIN-LIKE PROTEIN YDZR-RELATED"/>
    <property type="match status" value="1"/>
</dbReference>
<evidence type="ECO:0000313" key="2">
    <source>
        <dbReference type="EMBL" id="PZE22371.1"/>
    </source>
</evidence>
<evidence type="ECO:0000313" key="3">
    <source>
        <dbReference type="Proteomes" id="UP000214746"/>
    </source>
</evidence>
<reference evidence="2" key="1">
    <citation type="submission" date="2018-06" db="EMBL/GenBank/DDBJ databases">
        <title>Paenibacillus xerothermodurans sp. nov. an extremely dry heat resistant spore forming bacterium isolated from the soil of Cape Canaveral, Florida.</title>
        <authorList>
            <person name="Seuylemezian A."/>
            <person name="Kaur N."/>
            <person name="Patil P."/>
            <person name="Patil P."/>
            <person name="Mayilraj S."/>
            <person name="Vaishampayan P."/>
        </authorList>
    </citation>
    <scope>NUCLEOTIDE SEQUENCE [LARGE SCALE GENOMIC DNA]</scope>
    <source>
        <strain evidence="2">ATCC 27380</strain>
    </source>
</reference>
<keyword evidence="3" id="KW-1185">Reference proteome</keyword>
<dbReference type="EMBL" id="NHRJ02000001">
    <property type="protein sequence ID" value="PZE22371.1"/>
    <property type="molecule type" value="Genomic_DNA"/>
</dbReference>
<protein>
    <submittedName>
        <fullName evidence="2">Spore germination protein</fullName>
    </submittedName>
</protein>
<dbReference type="InterPro" id="IPR019618">
    <property type="entry name" value="Spore_germination_GerPA"/>
</dbReference>
<name>A0A2W1NGY0_PAEXE</name>
<comment type="caution">
    <text evidence="2">The sequence shown here is derived from an EMBL/GenBank/DDBJ whole genome shotgun (WGS) entry which is preliminary data.</text>
</comment>
<dbReference type="Pfam" id="PF10676">
    <property type="entry name" value="gerPA"/>
    <property type="match status" value="1"/>
</dbReference>
<sequence>MPSIVGSFKIVSVSQGSIVQIGDAVQLAPQSTSKYFAGAGSFNAGDFPRTNNAISSTNTNDQDVKDSNQAKAGNSGVA</sequence>
<accession>A0A2W1NGY0</accession>
<proteinExistence type="predicted"/>